<feature type="transmembrane region" description="Helical" evidence="6">
    <location>
        <begin position="15"/>
        <end position="35"/>
    </location>
</feature>
<evidence type="ECO:0000256" key="2">
    <source>
        <dbReference type="ARBA" id="ARBA00022630"/>
    </source>
</evidence>
<dbReference type="InterPro" id="IPR036188">
    <property type="entry name" value="FAD/NAD-bd_sf"/>
</dbReference>
<keyword evidence="2" id="KW-0285">Flavoprotein</keyword>
<keyword evidence="6" id="KW-0812">Transmembrane</keyword>
<name>A0ABZ1U548_9ACTN</name>
<sequence length="464" mass="49776">MPGRRRATEPIDRRCAIRILIVGGGCAGMSAALHLQRGLRERLRRGEVHLTLVEPQAYLTYHPLLAEVAAGTIDPRHVVVPLRRELTECKVLTARITRIEHASRRAWADAAGRGEPPAPVELHYDVLVLAPGSVSRTAPVPGLAEHGRGFSTVGEAVGLRNHVLEQLDLAATTRDPALRQAALTFVFVGAGYAGVGALAELEDMARYAVRGHHHTTPDDLRWVLVEATDRILTEESPELAGHTLAQLRERNVDVRLRTTLESAAGGVMALSDGSRFAARTLVWTAGVRPNPLLRDTDLPLDTTGRVRCLPTLQVLGPDGRALPGAWAAGDGAAVPDPHADGAPCAPNAQHAFAQAELLAANVLVALDGGPHASGIAEYLPGPPACSTSLGLGRAVAHTRGGGRLTGRRAWWLHRARHLRRLPSGERRVRILMDWALTGLFSREVVPLGRPEQPDRPEPADGRSA</sequence>
<protein>
    <submittedName>
        <fullName evidence="8">FAD-dependent oxidoreductase</fullName>
    </submittedName>
</protein>
<reference evidence="8" key="1">
    <citation type="submission" date="2022-10" db="EMBL/GenBank/DDBJ databases">
        <title>The complete genomes of actinobacterial strains from the NBC collection.</title>
        <authorList>
            <person name="Joergensen T.S."/>
            <person name="Alvarez Arevalo M."/>
            <person name="Sterndorff E.B."/>
            <person name="Faurdal D."/>
            <person name="Vuksanovic O."/>
            <person name="Mourched A.-S."/>
            <person name="Charusanti P."/>
            <person name="Shaw S."/>
            <person name="Blin K."/>
            <person name="Weber T."/>
        </authorList>
    </citation>
    <scope>NUCLEOTIDE SEQUENCE</scope>
    <source>
        <strain evidence="8">NBC_00222</strain>
    </source>
</reference>
<dbReference type="Gene3D" id="3.50.50.100">
    <property type="match status" value="1"/>
</dbReference>
<dbReference type="SUPFAM" id="SSF51905">
    <property type="entry name" value="FAD/NAD(P)-binding domain"/>
    <property type="match status" value="1"/>
</dbReference>
<evidence type="ECO:0000256" key="3">
    <source>
        <dbReference type="ARBA" id="ARBA00022827"/>
    </source>
</evidence>
<dbReference type="EMBL" id="CP108110">
    <property type="protein sequence ID" value="WUQ85369.1"/>
    <property type="molecule type" value="Genomic_DNA"/>
</dbReference>
<accession>A0ABZ1U548</accession>
<organism evidence="8 9">
    <name type="scientific">Kitasatospora purpeofusca</name>
    <dbReference type="NCBI Taxonomy" id="67352"/>
    <lineage>
        <taxon>Bacteria</taxon>
        <taxon>Bacillati</taxon>
        <taxon>Actinomycetota</taxon>
        <taxon>Actinomycetes</taxon>
        <taxon>Kitasatosporales</taxon>
        <taxon>Streptomycetaceae</taxon>
        <taxon>Kitasatospora</taxon>
    </lineage>
</organism>
<dbReference type="InterPro" id="IPR045024">
    <property type="entry name" value="NDH-2"/>
</dbReference>
<evidence type="ECO:0000256" key="1">
    <source>
        <dbReference type="ARBA" id="ARBA00005272"/>
    </source>
</evidence>
<dbReference type="PRINTS" id="PR00469">
    <property type="entry name" value="PNDRDTASEII"/>
</dbReference>
<keyword evidence="9" id="KW-1185">Reference proteome</keyword>
<feature type="domain" description="FAD/NAD(P)-binding" evidence="7">
    <location>
        <begin position="18"/>
        <end position="349"/>
    </location>
</feature>
<evidence type="ECO:0000256" key="6">
    <source>
        <dbReference type="SAM" id="Phobius"/>
    </source>
</evidence>
<dbReference type="PANTHER" id="PTHR43706:SF45">
    <property type="entry name" value="NADH DEHYDROGENASE-LIKE PROTEIN RV1812C"/>
    <property type="match status" value="1"/>
</dbReference>
<dbReference type="PRINTS" id="PR00368">
    <property type="entry name" value="FADPNR"/>
</dbReference>
<gene>
    <name evidence="8" type="ORF">OHA16_21830</name>
</gene>
<keyword evidence="6" id="KW-0472">Membrane</keyword>
<evidence type="ECO:0000256" key="5">
    <source>
        <dbReference type="ARBA" id="ARBA00023027"/>
    </source>
</evidence>
<keyword evidence="5" id="KW-0520">NAD</keyword>
<dbReference type="InterPro" id="IPR023753">
    <property type="entry name" value="FAD/NAD-binding_dom"/>
</dbReference>
<evidence type="ECO:0000313" key="8">
    <source>
        <dbReference type="EMBL" id="WUQ85369.1"/>
    </source>
</evidence>
<evidence type="ECO:0000256" key="4">
    <source>
        <dbReference type="ARBA" id="ARBA00023002"/>
    </source>
</evidence>
<proteinExistence type="inferred from homology"/>
<dbReference type="PANTHER" id="PTHR43706">
    <property type="entry name" value="NADH DEHYDROGENASE"/>
    <property type="match status" value="1"/>
</dbReference>
<keyword evidence="4" id="KW-0560">Oxidoreductase</keyword>
<evidence type="ECO:0000259" key="7">
    <source>
        <dbReference type="Pfam" id="PF07992"/>
    </source>
</evidence>
<evidence type="ECO:0000313" key="9">
    <source>
        <dbReference type="Proteomes" id="UP001432222"/>
    </source>
</evidence>
<keyword evidence="3" id="KW-0274">FAD</keyword>
<dbReference type="Proteomes" id="UP001432222">
    <property type="component" value="Chromosome"/>
</dbReference>
<comment type="similarity">
    <text evidence="1">Belongs to the NADH dehydrogenase family.</text>
</comment>
<dbReference type="Pfam" id="PF07992">
    <property type="entry name" value="Pyr_redox_2"/>
    <property type="match status" value="1"/>
</dbReference>
<keyword evidence="6" id="KW-1133">Transmembrane helix</keyword>